<name>A0ABM4C5U0_HYDVU</name>
<dbReference type="InterPro" id="IPR016186">
    <property type="entry name" value="C-type_lectin-like/link_sf"/>
</dbReference>
<dbReference type="CDD" id="cd00037">
    <property type="entry name" value="CLECT"/>
    <property type="match status" value="1"/>
</dbReference>
<dbReference type="PANTHER" id="PTHR22803">
    <property type="entry name" value="MANNOSE, PHOSPHOLIPASE, LECTIN RECEPTOR RELATED"/>
    <property type="match status" value="1"/>
</dbReference>
<evidence type="ECO:0000313" key="3">
    <source>
        <dbReference type="RefSeq" id="XP_065656936.1"/>
    </source>
</evidence>
<organism evidence="2 3">
    <name type="scientific">Hydra vulgaris</name>
    <name type="common">Hydra</name>
    <name type="synonym">Hydra attenuata</name>
    <dbReference type="NCBI Taxonomy" id="6087"/>
    <lineage>
        <taxon>Eukaryota</taxon>
        <taxon>Metazoa</taxon>
        <taxon>Cnidaria</taxon>
        <taxon>Hydrozoa</taxon>
        <taxon>Hydroidolina</taxon>
        <taxon>Anthoathecata</taxon>
        <taxon>Aplanulata</taxon>
        <taxon>Hydridae</taxon>
        <taxon>Hydra</taxon>
    </lineage>
</organism>
<keyword evidence="3" id="KW-0675">Receptor</keyword>
<feature type="domain" description="C-type lectin" evidence="1">
    <location>
        <begin position="34"/>
        <end position="145"/>
    </location>
</feature>
<proteinExistence type="predicted"/>
<dbReference type="SMART" id="SM00034">
    <property type="entry name" value="CLECT"/>
    <property type="match status" value="1"/>
</dbReference>
<reference evidence="3" key="1">
    <citation type="submission" date="2025-08" db="UniProtKB">
        <authorList>
            <consortium name="RefSeq"/>
        </authorList>
    </citation>
    <scope>IDENTIFICATION</scope>
</reference>
<dbReference type="PROSITE" id="PS50041">
    <property type="entry name" value="C_TYPE_LECTIN_2"/>
    <property type="match status" value="1"/>
</dbReference>
<dbReference type="InterPro" id="IPR001304">
    <property type="entry name" value="C-type_lectin-like"/>
</dbReference>
<keyword evidence="2" id="KW-1185">Reference proteome</keyword>
<dbReference type="SUPFAM" id="SSF56436">
    <property type="entry name" value="C-type lectin-like"/>
    <property type="match status" value="1"/>
</dbReference>
<evidence type="ECO:0000313" key="2">
    <source>
        <dbReference type="Proteomes" id="UP001652625"/>
    </source>
</evidence>
<sequence>MRIHIILLLTTVNAHRLVIEENKVNNCPAGWLAYKNSCYLFENKKQSWMESNLECKKNGGNLLSVVDQNEHSFIESNLKGNIYFIGLNAVNSNRNFVWSDGTPLVFQKWAPGEPSNTNGIEECGEFNHLGWNDYPCDRLNGHICKVNKELSLDLKWILLKKGACFEGKNDLPANVPINLNGVLVGVKLVHQSGRVKCSPFWEGSNFGCTNEQNLFSISVCDNKKMVLFPSPNQAINYDASRNYQYPVYLPTDKEVIFTNYEYPPYLRNGDSITIWNNEDLFNLGDVDNVGQTCVDIFGTFGAFRNI</sequence>
<accession>A0ABM4C5U0</accession>
<dbReference type="Gene3D" id="3.10.100.10">
    <property type="entry name" value="Mannose-Binding Protein A, subunit A"/>
    <property type="match status" value="1"/>
</dbReference>
<dbReference type="InterPro" id="IPR050111">
    <property type="entry name" value="C-type_lectin/snaclec_domain"/>
</dbReference>
<evidence type="ECO:0000259" key="1">
    <source>
        <dbReference type="PROSITE" id="PS50041"/>
    </source>
</evidence>
<dbReference type="RefSeq" id="XP_065656936.1">
    <property type="nucleotide sequence ID" value="XM_065800864.1"/>
</dbReference>
<dbReference type="Pfam" id="PF00059">
    <property type="entry name" value="Lectin_C"/>
    <property type="match status" value="1"/>
</dbReference>
<protein>
    <submittedName>
        <fullName evidence="3">Macrophage mannose receptor 1 isoform X2</fullName>
    </submittedName>
</protein>
<dbReference type="Proteomes" id="UP001652625">
    <property type="component" value="Chromosome 07"/>
</dbReference>
<dbReference type="InterPro" id="IPR016187">
    <property type="entry name" value="CTDL_fold"/>
</dbReference>
<dbReference type="GeneID" id="105850026"/>
<gene>
    <name evidence="3" type="primary">LOC105850026</name>
</gene>